<sequence length="338" mass="36213">MSDEMIRVQAEELKNLAVMRLCEAGMTVPDAETVAGILVFADLRGTHSHGVLRVEHYVERIIKGGINLEPDLSVKEIRPVVGLIDADGGMGHIAAKMATEKAIEIARDQGIALIGVKNSSHCGALAYYVNMALEEKMASMVSANTDSAVVPFGGKKRFFGTNPFAFGFPGESGSILLDMATSEVAFGKIFYAREKGIKIPEGWAVTEDGEFTTDANAAYSLFPFGGYKGYGINMMVEALTGLLVGGVFGPHVKPMYSDLESFRNLSGFHLVIDPSIFTGPAVFSTAQAMIDELHSQPPAPGHEKVMVPGELEAAAMKRSLSDGIDIPSGIYNYLKGKK</sequence>
<dbReference type="GO" id="GO:0016491">
    <property type="term" value="F:oxidoreductase activity"/>
    <property type="evidence" value="ECO:0007669"/>
    <property type="project" value="UniProtKB-KW"/>
</dbReference>
<dbReference type="AlphaFoldDB" id="A0A1Y1S064"/>
<keyword evidence="4" id="KW-1185">Reference proteome</keyword>
<dbReference type="Gene3D" id="3.30.1370.60">
    <property type="entry name" value="Hypothetical oxidoreductase yiak, domain 2"/>
    <property type="match status" value="1"/>
</dbReference>
<dbReference type="InterPro" id="IPR003767">
    <property type="entry name" value="Malate/L-lactate_DH-like"/>
</dbReference>
<accession>A0A1Y1S064</accession>
<dbReference type="SUPFAM" id="SSF89733">
    <property type="entry name" value="L-sulfolactate dehydrogenase-like"/>
    <property type="match status" value="1"/>
</dbReference>
<dbReference type="InterPro" id="IPR036111">
    <property type="entry name" value="Mal/L-sulfo/L-lacto_DH-like_sf"/>
</dbReference>
<dbReference type="EMBL" id="MWQY01000005">
    <property type="protein sequence ID" value="ORC36541.1"/>
    <property type="molecule type" value="Genomic_DNA"/>
</dbReference>
<dbReference type="InterPro" id="IPR043143">
    <property type="entry name" value="Mal/L-sulf/L-lact_DH-like_NADP"/>
</dbReference>
<keyword evidence="2" id="KW-0560">Oxidoreductase</keyword>
<organism evidence="3 4">
    <name type="scientific">Marispirochaeta aestuarii</name>
    <dbReference type="NCBI Taxonomy" id="1963862"/>
    <lineage>
        <taxon>Bacteria</taxon>
        <taxon>Pseudomonadati</taxon>
        <taxon>Spirochaetota</taxon>
        <taxon>Spirochaetia</taxon>
        <taxon>Spirochaetales</taxon>
        <taxon>Spirochaetaceae</taxon>
        <taxon>Marispirochaeta</taxon>
    </lineage>
</organism>
<dbReference type="InterPro" id="IPR043144">
    <property type="entry name" value="Mal/L-sulf/L-lact_DH-like_ah"/>
</dbReference>
<evidence type="ECO:0000313" key="3">
    <source>
        <dbReference type="EMBL" id="ORC36541.1"/>
    </source>
</evidence>
<dbReference type="STRING" id="1963862.B4O97_05570"/>
<dbReference type="Gene3D" id="1.10.1530.10">
    <property type="match status" value="1"/>
</dbReference>
<comment type="caution">
    <text evidence="3">The sequence shown here is derived from an EMBL/GenBank/DDBJ whole genome shotgun (WGS) entry which is preliminary data.</text>
</comment>
<comment type="similarity">
    <text evidence="1">Belongs to the LDH2/MDH2 oxidoreductase family.</text>
</comment>
<evidence type="ECO:0000256" key="1">
    <source>
        <dbReference type="ARBA" id="ARBA00006056"/>
    </source>
</evidence>
<dbReference type="OrthoDB" id="9769447at2"/>
<evidence type="ECO:0000256" key="2">
    <source>
        <dbReference type="ARBA" id="ARBA00023002"/>
    </source>
</evidence>
<evidence type="ECO:0000313" key="4">
    <source>
        <dbReference type="Proteomes" id="UP000192343"/>
    </source>
</evidence>
<name>A0A1Y1S064_9SPIO</name>
<gene>
    <name evidence="3" type="ORF">B4O97_05570</name>
</gene>
<dbReference type="Pfam" id="PF02615">
    <property type="entry name" value="Ldh_2"/>
    <property type="match status" value="1"/>
</dbReference>
<protein>
    <submittedName>
        <fullName evidence="3">Lactate dehydrogenase</fullName>
    </submittedName>
</protein>
<dbReference type="PANTHER" id="PTHR11091">
    <property type="entry name" value="OXIDOREDUCTASE-RELATED"/>
    <property type="match status" value="1"/>
</dbReference>
<dbReference type="RefSeq" id="WP_083049053.1">
    <property type="nucleotide sequence ID" value="NZ_MWQY01000005.1"/>
</dbReference>
<proteinExistence type="inferred from homology"/>
<dbReference type="Proteomes" id="UP000192343">
    <property type="component" value="Unassembled WGS sequence"/>
</dbReference>
<dbReference type="PANTHER" id="PTHR11091:SF0">
    <property type="entry name" value="MALATE DEHYDROGENASE"/>
    <property type="match status" value="1"/>
</dbReference>
<reference evidence="3 4" key="1">
    <citation type="submission" date="2017-03" db="EMBL/GenBank/DDBJ databases">
        <title>Draft Genome sequence of Marispirochaeta sp. strain JC444.</title>
        <authorList>
            <person name="Shivani Y."/>
            <person name="Subhash Y."/>
            <person name="Sasikala C."/>
            <person name="Ramana C."/>
        </authorList>
    </citation>
    <scope>NUCLEOTIDE SEQUENCE [LARGE SCALE GENOMIC DNA]</scope>
    <source>
        <strain evidence="3 4">JC444</strain>
    </source>
</reference>